<feature type="transmembrane region" description="Helical" evidence="9">
    <location>
        <begin position="661"/>
        <end position="679"/>
    </location>
</feature>
<dbReference type="EMBL" id="GEEE01021437">
    <property type="protein sequence ID" value="JAP41788.1"/>
    <property type="molecule type" value="Transcribed_RNA"/>
</dbReference>
<keyword evidence="3 9" id="KW-0813">Transport</keyword>
<feature type="transmembrane region" description="Helical" evidence="9">
    <location>
        <begin position="797"/>
        <end position="817"/>
    </location>
</feature>
<evidence type="ECO:0000256" key="9">
    <source>
        <dbReference type="RuleBase" id="RU361189"/>
    </source>
</evidence>
<dbReference type="InterPro" id="IPR002490">
    <property type="entry name" value="V-ATPase_116kDa_su"/>
</dbReference>
<evidence type="ECO:0000256" key="8">
    <source>
        <dbReference type="ARBA" id="ARBA00023136"/>
    </source>
</evidence>
<feature type="transmembrane region" description="Helical" evidence="9">
    <location>
        <begin position="765"/>
        <end position="785"/>
    </location>
</feature>
<dbReference type="Pfam" id="PF01496">
    <property type="entry name" value="V_ATPase_I"/>
    <property type="match status" value="1"/>
</dbReference>
<evidence type="ECO:0000256" key="5">
    <source>
        <dbReference type="ARBA" id="ARBA00022781"/>
    </source>
</evidence>
<dbReference type="PANTHER" id="PTHR11629:SF63">
    <property type="entry name" value="V-TYPE PROTON ATPASE SUBUNIT A"/>
    <property type="match status" value="1"/>
</dbReference>
<name>A0A0X3NQ55_SCHSO</name>
<keyword evidence="6 9" id="KW-1133">Transmembrane helix</keyword>
<dbReference type="AlphaFoldDB" id="A0A0X3NQ55"/>
<dbReference type="PIRSF" id="PIRSF001293">
    <property type="entry name" value="ATP6V0A1"/>
    <property type="match status" value="1"/>
</dbReference>
<accession>A0A0X3NQ55</accession>
<evidence type="ECO:0000256" key="10">
    <source>
        <dbReference type="SAM" id="Coils"/>
    </source>
</evidence>
<keyword evidence="8 9" id="KW-0472">Membrane</keyword>
<proteinExistence type="inferred from homology"/>
<feature type="non-terminal residue" evidence="11">
    <location>
        <position position="1"/>
    </location>
</feature>
<dbReference type="GO" id="GO:0046961">
    <property type="term" value="F:proton-transporting ATPase activity, rotational mechanism"/>
    <property type="evidence" value="ECO:0007669"/>
    <property type="project" value="InterPro"/>
</dbReference>
<dbReference type="GO" id="GO:0005886">
    <property type="term" value="C:plasma membrane"/>
    <property type="evidence" value="ECO:0007669"/>
    <property type="project" value="TreeGrafter"/>
</dbReference>
<feature type="transmembrane region" description="Helical" evidence="9">
    <location>
        <begin position="594"/>
        <end position="617"/>
    </location>
</feature>
<dbReference type="PANTHER" id="PTHR11629">
    <property type="entry name" value="VACUOLAR PROTON ATPASES"/>
    <property type="match status" value="1"/>
</dbReference>
<evidence type="ECO:0000313" key="11">
    <source>
        <dbReference type="EMBL" id="JAP41788.1"/>
    </source>
</evidence>
<dbReference type="GO" id="GO:0051117">
    <property type="term" value="F:ATPase binding"/>
    <property type="evidence" value="ECO:0007669"/>
    <property type="project" value="TreeGrafter"/>
</dbReference>
<comment type="similarity">
    <text evidence="2 9">Belongs to the V-ATPase 116 kDa subunit family.</text>
</comment>
<feature type="coiled-coil region" evidence="10">
    <location>
        <begin position="70"/>
        <end position="154"/>
    </location>
</feature>
<evidence type="ECO:0000256" key="3">
    <source>
        <dbReference type="ARBA" id="ARBA00022448"/>
    </source>
</evidence>
<comment type="subcellular location">
    <subcellularLocation>
        <location evidence="1">Membrane</location>
        <topology evidence="1">Multi-pass membrane protein</topology>
    </subcellularLocation>
</comment>
<evidence type="ECO:0000256" key="4">
    <source>
        <dbReference type="ARBA" id="ARBA00022692"/>
    </source>
</evidence>
<sequence length="862" mass="97955">LQKQLRELSSCPARKESGEMGLLFRSEEMQLSQLFLQIDSAYMCLAELGELGIVQFRDMTSSTSAFQRKFVNEVRRCDEMERKLRFMEKEIRSNNLTVYECVEVPEAPAPREMIDMETTFDKLANEASEVNSSLENLKKTYFELQEMKHLLRKTQIFFEEAQNAPSFAADESLSLLGEEGGRSTATGGAEMRLGSTAGVIHRQKLPAFERMLWRACSGNVFLKQAEIELPLEDPLTCEKVYKTVFIVFFQGEQLRIRVRKICEGFHATIYPCPESAADRRNMLMDVVQKLDDLETVLTQTQQHRQRILEAAAKNLNNWFIRVRKMKAIYHTLNLFDLDVTTKCMIGECWCAVSDLDQINLALCRGMQRSGSTIQPILNHMSTSDQPPTFHRVDKFTCSFQSIVDAYGVARYREVNPTLFNLVTFPFLFAVMFGDAGHGLIMFLFGLWMVLCERKLLEKKIKAELWDTFFGGRYVILLMGAFSIYTGLIYNDIFSKSANLFGSSWYPVYDKSALFSKSVLQLEPRVSENITHQMYSGQPYPFGVDPIWQISTNKIPFANSLKMKISIVLAVLHMVFGVVLSLFNHRFFNDRFDIWCDFLPKLVFISSIFGYLVAMIFYKWGTFTAMEAAKAPSLLLMLINMFRFNYEIKDSPGDPFYAGQSGIQSFLVALAVACIPWMLLSKPLLLRYRAKATSPAAPPRPPPPKLASEDGAINNVNSTDVSGKTSTGDAGHSDEFNFNECLVYQAIHTIEYCLGSISNTASYLRLWALSLAHGQLSEVLWSMVLHPGLHIDGYYGSIALFFIFAAWACLTVFVLVLMEGLSAFLHAIRLHWVEFQNKFYEGTGYAFEPFSLEHAISIPLSEP</sequence>
<dbReference type="GO" id="GO:0007035">
    <property type="term" value="P:vacuolar acidification"/>
    <property type="evidence" value="ECO:0007669"/>
    <property type="project" value="TreeGrafter"/>
</dbReference>
<protein>
    <recommendedName>
        <fullName evidence="9">V-type proton ATPase subunit a</fullName>
    </recommendedName>
</protein>
<dbReference type="InterPro" id="IPR026028">
    <property type="entry name" value="V-type_ATPase_116kDa_su_euka"/>
</dbReference>
<feature type="transmembrane region" description="Helical" evidence="9">
    <location>
        <begin position="564"/>
        <end position="582"/>
    </location>
</feature>
<evidence type="ECO:0000256" key="1">
    <source>
        <dbReference type="ARBA" id="ARBA00004141"/>
    </source>
</evidence>
<organism evidence="11">
    <name type="scientific">Schistocephalus solidus</name>
    <name type="common">Tapeworm</name>
    <dbReference type="NCBI Taxonomy" id="70667"/>
    <lineage>
        <taxon>Eukaryota</taxon>
        <taxon>Metazoa</taxon>
        <taxon>Spiralia</taxon>
        <taxon>Lophotrochozoa</taxon>
        <taxon>Platyhelminthes</taxon>
        <taxon>Cestoda</taxon>
        <taxon>Eucestoda</taxon>
        <taxon>Diphyllobothriidea</taxon>
        <taxon>Diphyllobothriidae</taxon>
        <taxon>Schistocephalus</taxon>
    </lineage>
</organism>
<evidence type="ECO:0000256" key="6">
    <source>
        <dbReference type="ARBA" id="ARBA00022989"/>
    </source>
</evidence>
<evidence type="ECO:0000256" key="7">
    <source>
        <dbReference type="ARBA" id="ARBA00023065"/>
    </source>
</evidence>
<keyword evidence="5 9" id="KW-0375">Hydrogen ion transport</keyword>
<feature type="transmembrane region" description="Helical" evidence="9">
    <location>
        <begin position="471"/>
        <end position="489"/>
    </location>
</feature>
<keyword evidence="4 9" id="KW-0812">Transmembrane</keyword>
<keyword evidence="10" id="KW-0175">Coiled coil</keyword>
<reference evidence="11" key="1">
    <citation type="submission" date="2016-01" db="EMBL/GenBank/DDBJ databases">
        <title>Reference transcriptome for the parasite Schistocephalus solidus: insights into the molecular evolution of parasitism.</title>
        <authorList>
            <person name="Hebert F.O."/>
            <person name="Grambauer S."/>
            <person name="Barber I."/>
            <person name="Landry C.R."/>
            <person name="Aubin-Horth N."/>
        </authorList>
    </citation>
    <scope>NUCLEOTIDE SEQUENCE</scope>
</reference>
<feature type="transmembrane region" description="Helical" evidence="9">
    <location>
        <begin position="426"/>
        <end position="450"/>
    </location>
</feature>
<evidence type="ECO:0000256" key="2">
    <source>
        <dbReference type="ARBA" id="ARBA00009904"/>
    </source>
</evidence>
<comment type="function">
    <text evidence="9">Essential component of the vacuolar proton pump (V-ATPase), a multimeric enzyme that catalyzes the translocation of protons across the membranes. Required for assembly and activity of the V-ATPase.</text>
</comment>
<dbReference type="GO" id="GO:0000220">
    <property type="term" value="C:vacuolar proton-transporting V-type ATPase, V0 domain"/>
    <property type="evidence" value="ECO:0007669"/>
    <property type="project" value="InterPro"/>
</dbReference>
<gene>
    <name evidence="11" type="primary">VPP1</name>
    <name evidence="11" type="ORF">TR153370</name>
</gene>
<keyword evidence="7 9" id="KW-0406">Ion transport</keyword>